<evidence type="ECO:0000259" key="1">
    <source>
        <dbReference type="PROSITE" id="PS50234"/>
    </source>
</evidence>
<feature type="domain" description="VWFA" evidence="1">
    <location>
        <begin position="265"/>
        <end position="443"/>
    </location>
</feature>
<dbReference type="InterPro" id="IPR051173">
    <property type="entry name" value="Ca_channel_alpha-2/delta"/>
</dbReference>
<dbReference type="OrthoDB" id="9805121at2"/>
<dbReference type="Gene3D" id="2.60.40.1120">
    <property type="entry name" value="Carboxypeptidase-like, regulatory domain"/>
    <property type="match status" value="1"/>
</dbReference>
<name>A0A386HK56_9BACT</name>
<dbReference type="SMART" id="SM00327">
    <property type="entry name" value="VWA"/>
    <property type="match status" value="1"/>
</dbReference>
<protein>
    <submittedName>
        <fullName evidence="2">DUF3520 domain-containing protein</fullName>
    </submittedName>
</protein>
<dbReference type="InterPro" id="IPR022156">
    <property type="entry name" value="Uncharacterised_YfbK_N"/>
</dbReference>
<dbReference type="PANTHER" id="PTHR10166">
    <property type="entry name" value="VOLTAGE-DEPENDENT CALCIUM CHANNEL SUBUNIT ALPHA-2/DELTA-RELATED"/>
    <property type="match status" value="1"/>
</dbReference>
<dbReference type="InterPro" id="IPR021908">
    <property type="entry name" value="YfbK_C"/>
</dbReference>
<reference evidence="2 3" key="1">
    <citation type="submission" date="2018-09" db="EMBL/GenBank/DDBJ databases">
        <title>Arachidicoccus sp. nov., a bacterium isolated from soil.</title>
        <authorList>
            <person name="Weon H.-Y."/>
            <person name="Kwon S.-W."/>
            <person name="Lee S.A."/>
        </authorList>
    </citation>
    <scope>NUCLEOTIDE SEQUENCE [LARGE SCALE GENOMIC DNA]</scope>
    <source>
        <strain evidence="2 3">KIS59-12</strain>
    </source>
</reference>
<dbReference type="KEGG" id="ark:D6B99_00650"/>
<dbReference type="SUPFAM" id="SSF53300">
    <property type="entry name" value="vWA-like"/>
    <property type="match status" value="1"/>
</dbReference>
<sequence>MKNLIIVVAVIFTCLSFASKSNKIISGRVTDKNGKAISGVLVKSIPASTTTITNNTGNYSIQIPQNRKYLSFSAVGYLSKEVLIGKNKILNVELNLTSDSLFDVVAVGYVAQAKAALIYNRKTMSIPMQSINQSLKGRVAGLVANSNQYFYPSPQQNDERYADLAENSFKYARTTPLSTFSIDVDAASYSNIRRFINTGNLPPTDAVRVEEMINYFAYNYPQPTGKNPVNIITQVSNAPWNHQHQLVQIALQAEKVATENLPPSNLVFLIDVSGSMSSQNKLPLLISSLKLLTDQLRPEDHVAIVTYAGNAGVALPSTSGENKIKIKDVLNSLMASGSTNGAGGIEKAYEIASENFKKNGNNRIILSTDGDFNVGMSSDKELEKLIKSKRNSGIFLTVLGFGMGNYKDSKMEILADKGNGNYAYIDNVQEARKVLLNEFGGTLFTVAKDVKLQIEFNPQFVQAYRLVGYEDRLLKSEDFNNDKKDAGDMGSGHTVTAFYEIIPTGVKDTLLKNIDPLKYQKNILENSPAKDELLTVKLRYKTPKGNKSKLMTKVVENKITPLENCSQDFRFAAAVAEFGMLLKESAFKQNANYSNVIKLAENAKGKDSEGYRTAFLQLVKTAKDLKGNEAVNNYQPHVLIYHHPSHNATEKQYSSGK</sequence>
<dbReference type="RefSeq" id="WP_119984097.1">
    <property type="nucleotide sequence ID" value="NZ_CP032489.1"/>
</dbReference>
<keyword evidence="3" id="KW-1185">Reference proteome</keyword>
<dbReference type="Proteomes" id="UP000266118">
    <property type="component" value="Chromosome"/>
</dbReference>
<evidence type="ECO:0000313" key="3">
    <source>
        <dbReference type="Proteomes" id="UP000266118"/>
    </source>
</evidence>
<dbReference type="Pfam" id="PF12450">
    <property type="entry name" value="vWF_A"/>
    <property type="match status" value="1"/>
</dbReference>
<dbReference type="AlphaFoldDB" id="A0A386HK56"/>
<dbReference type="Pfam" id="PF13715">
    <property type="entry name" value="CarbopepD_reg_2"/>
    <property type="match status" value="1"/>
</dbReference>
<gene>
    <name evidence="2" type="ORF">D6B99_00650</name>
</gene>
<organism evidence="2 3">
    <name type="scientific">Arachidicoccus soli</name>
    <dbReference type="NCBI Taxonomy" id="2341117"/>
    <lineage>
        <taxon>Bacteria</taxon>
        <taxon>Pseudomonadati</taxon>
        <taxon>Bacteroidota</taxon>
        <taxon>Chitinophagia</taxon>
        <taxon>Chitinophagales</taxon>
        <taxon>Chitinophagaceae</taxon>
        <taxon>Arachidicoccus</taxon>
    </lineage>
</organism>
<accession>A0A386HK56</accession>
<dbReference type="Pfam" id="PF12034">
    <property type="entry name" value="YfbK_C"/>
    <property type="match status" value="1"/>
</dbReference>
<dbReference type="PROSITE" id="PS50234">
    <property type="entry name" value="VWFA"/>
    <property type="match status" value="1"/>
</dbReference>
<dbReference type="PANTHER" id="PTHR10166:SF37">
    <property type="entry name" value="STOLID, ISOFORM H"/>
    <property type="match status" value="1"/>
</dbReference>
<dbReference type="Pfam" id="PF00092">
    <property type="entry name" value="VWA"/>
    <property type="match status" value="1"/>
</dbReference>
<dbReference type="EMBL" id="CP032489">
    <property type="protein sequence ID" value="AYD46257.1"/>
    <property type="molecule type" value="Genomic_DNA"/>
</dbReference>
<dbReference type="InterPro" id="IPR008969">
    <property type="entry name" value="CarboxyPept-like_regulatory"/>
</dbReference>
<evidence type="ECO:0000313" key="2">
    <source>
        <dbReference type="EMBL" id="AYD46257.1"/>
    </source>
</evidence>
<dbReference type="SUPFAM" id="SSF49464">
    <property type="entry name" value="Carboxypeptidase regulatory domain-like"/>
    <property type="match status" value="1"/>
</dbReference>
<dbReference type="InterPro" id="IPR002035">
    <property type="entry name" value="VWF_A"/>
</dbReference>
<dbReference type="Gene3D" id="3.40.50.410">
    <property type="entry name" value="von Willebrand factor, type A domain"/>
    <property type="match status" value="1"/>
</dbReference>
<dbReference type="CDD" id="cd01465">
    <property type="entry name" value="vWA_subgroup"/>
    <property type="match status" value="1"/>
</dbReference>
<proteinExistence type="predicted"/>
<dbReference type="InterPro" id="IPR036465">
    <property type="entry name" value="vWFA_dom_sf"/>
</dbReference>